<accession>A0A562VAZ9</accession>
<evidence type="ECO:0000313" key="2">
    <source>
        <dbReference type="Proteomes" id="UP000321617"/>
    </source>
</evidence>
<dbReference type="EMBL" id="VLLL01000005">
    <property type="protein sequence ID" value="TWJ15069.1"/>
    <property type="molecule type" value="Genomic_DNA"/>
</dbReference>
<dbReference type="RefSeq" id="WP_158645466.1">
    <property type="nucleotide sequence ID" value="NZ_BAABIJ010000001.1"/>
</dbReference>
<gene>
    <name evidence="1" type="ORF">LX16_0767</name>
</gene>
<evidence type="ECO:0000313" key="1">
    <source>
        <dbReference type="EMBL" id="TWJ15069.1"/>
    </source>
</evidence>
<protein>
    <submittedName>
        <fullName evidence="1">Uncharacterized protein</fullName>
    </submittedName>
</protein>
<keyword evidence="2" id="KW-1185">Reference proteome</keyword>
<reference evidence="1 2" key="1">
    <citation type="journal article" date="2013" name="Stand. Genomic Sci.">
        <title>Genomic Encyclopedia of Type Strains, Phase I: The one thousand microbial genomes (KMG-I) project.</title>
        <authorList>
            <person name="Kyrpides N.C."/>
            <person name="Woyke T."/>
            <person name="Eisen J.A."/>
            <person name="Garrity G."/>
            <person name="Lilburn T.G."/>
            <person name="Beck B.J."/>
            <person name="Whitman W.B."/>
            <person name="Hugenholtz P."/>
            <person name="Klenk H.P."/>
        </authorList>
    </citation>
    <scope>NUCLEOTIDE SEQUENCE [LARGE SCALE GENOMIC DNA]</scope>
    <source>
        <strain evidence="1 2">DSM 45044</strain>
    </source>
</reference>
<name>A0A562VAZ9_9ACTN</name>
<proteinExistence type="predicted"/>
<sequence>MSTVTRAFDRILDRLAPRRAASASNTDKCYCQCSDACFFCCPWGAGYQCNVAMGDQCM</sequence>
<organism evidence="1 2">
    <name type="scientific">Stackebrandtia albiflava</name>
    <dbReference type="NCBI Taxonomy" id="406432"/>
    <lineage>
        <taxon>Bacteria</taxon>
        <taxon>Bacillati</taxon>
        <taxon>Actinomycetota</taxon>
        <taxon>Actinomycetes</taxon>
        <taxon>Glycomycetales</taxon>
        <taxon>Glycomycetaceae</taxon>
        <taxon>Stackebrandtia</taxon>
    </lineage>
</organism>
<dbReference type="Proteomes" id="UP000321617">
    <property type="component" value="Unassembled WGS sequence"/>
</dbReference>
<dbReference type="AlphaFoldDB" id="A0A562VAZ9"/>
<comment type="caution">
    <text evidence="1">The sequence shown here is derived from an EMBL/GenBank/DDBJ whole genome shotgun (WGS) entry which is preliminary data.</text>
</comment>